<comment type="caution">
    <text evidence="1">The sequence shown here is derived from an EMBL/GenBank/DDBJ whole genome shotgun (WGS) entry which is preliminary data.</text>
</comment>
<name>A0A4S4MPU6_9APHY</name>
<reference evidence="1 2" key="1">
    <citation type="submission" date="2019-02" db="EMBL/GenBank/DDBJ databases">
        <title>Genome sequencing of the rare red list fungi Antrodiella citrinella (Flaviporus citrinellus).</title>
        <authorList>
            <person name="Buettner E."/>
            <person name="Kellner H."/>
        </authorList>
    </citation>
    <scope>NUCLEOTIDE SEQUENCE [LARGE SCALE GENOMIC DNA]</scope>
    <source>
        <strain evidence="1 2">DSM 108506</strain>
    </source>
</reference>
<keyword evidence="2" id="KW-1185">Reference proteome</keyword>
<proteinExistence type="predicted"/>
<evidence type="ECO:0000313" key="1">
    <source>
        <dbReference type="EMBL" id="THH27278.1"/>
    </source>
</evidence>
<dbReference type="EMBL" id="SGPM01000265">
    <property type="protein sequence ID" value="THH27278.1"/>
    <property type="molecule type" value="Genomic_DNA"/>
</dbReference>
<evidence type="ECO:0000313" key="2">
    <source>
        <dbReference type="Proteomes" id="UP000308730"/>
    </source>
</evidence>
<sequence length="149" mass="16798">MASASSTETGIWTRRALFRDNETNRSACTPEDRRRLIGLYDIVAILERKRVDNLDIGVHALCSDKIVSIAAGLRYDDEADTWVAVQCVPFRLSHNLRANIWQCFQWPLVNDDEELSSERAMGPFTTVRLPLSPGEGDSQVELAQLHARV</sequence>
<gene>
    <name evidence="1" type="ORF">EUX98_g6918</name>
</gene>
<accession>A0A4S4MPU6</accession>
<dbReference type="AlphaFoldDB" id="A0A4S4MPU6"/>
<dbReference type="Proteomes" id="UP000308730">
    <property type="component" value="Unassembled WGS sequence"/>
</dbReference>
<protein>
    <submittedName>
        <fullName evidence="1">Uncharacterized protein</fullName>
    </submittedName>
</protein>
<organism evidence="1 2">
    <name type="scientific">Antrodiella citrinella</name>
    <dbReference type="NCBI Taxonomy" id="2447956"/>
    <lineage>
        <taxon>Eukaryota</taxon>
        <taxon>Fungi</taxon>
        <taxon>Dikarya</taxon>
        <taxon>Basidiomycota</taxon>
        <taxon>Agaricomycotina</taxon>
        <taxon>Agaricomycetes</taxon>
        <taxon>Polyporales</taxon>
        <taxon>Steccherinaceae</taxon>
        <taxon>Antrodiella</taxon>
    </lineage>
</organism>